<sequence length="72" mass="8135">MGFEASQEKNSDTGGTAAPGAEQGDRKKFEEDSPLRLANFSRLSPHRKIDRLLFALLRSFWYKARVTCRFGA</sequence>
<proteinExistence type="predicted"/>
<dbReference type="RefSeq" id="WP_302117705.1">
    <property type="nucleotide sequence ID" value="NZ_SJPU01000001.1"/>
</dbReference>
<name>A0A5C6C3H1_9BACT</name>
<organism evidence="2 3">
    <name type="scientific">Allorhodopirellula heiligendammensis</name>
    <dbReference type="NCBI Taxonomy" id="2714739"/>
    <lineage>
        <taxon>Bacteria</taxon>
        <taxon>Pseudomonadati</taxon>
        <taxon>Planctomycetota</taxon>
        <taxon>Planctomycetia</taxon>
        <taxon>Pirellulales</taxon>
        <taxon>Pirellulaceae</taxon>
        <taxon>Allorhodopirellula</taxon>
    </lineage>
</organism>
<feature type="region of interest" description="Disordered" evidence="1">
    <location>
        <begin position="1"/>
        <end position="30"/>
    </location>
</feature>
<keyword evidence="3" id="KW-1185">Reference proteome</keyword>
<gene>
    <name evidence="2" type="ORF">Poly21_12240</name>
</gene>
<evidence type="ECO:0000256" key="1">
    <source>
        <dbReference type="SAM" id="MobiDB-lite"/>
    </source>
</evidence>
<evidence type="ECO:0000313" key="3">
    <source>
        <dbReference type="Proteomes" id="UP000319908"/>
    </source>
</evidence>
<comment type="caution">
    <text evidence="2">The sequence shown here is derived from an EMBL/GenBank/DDBJ whole genome shotgun (WGS) entry which is preliminary data.</text>
</comment>
<reference evidence="2 3" key="1">
    <citation type="journal article" date="2020" name="Antonie Van Leeuwenhoek">
        <title>Rhodopirellula heiligendammensis sp. nov., Rhodopirellula pilleata sp. nov., and Rhodopirellula solitaria sp. nov. isolated from natural or artificial marine surfaces in Northern Germany and California, USA, and emended description of the genus Rhodopirellula.</title>
        <authorList>
            <person name="Kallscheuer N."/>
            <person name="Wiegand S."/>
            <person name="Jogler M."/>
            <person name="Boedeker C."/>
            <person name="Peeters S.H."/>
            <person name="Rast P."/>
            <person name="Heuer A."/>
            <person name="Jetten M.S.M."/>
            <person name="Rohde M."/>
            <person name="Jogler C."/>
        </authorList>
    </citation>
    <scope>NUCLEOTIDE SEQUENCE [LARGE SCALE GENOMIC DNA]</scope>
    <source>
        <strain evidence="2 3">Poly21</strain>
    </source>
</reference>
<dbReference type="EMBL" id="SJPU01000001">
    <property type="protein sequence ID" value="TWU19053.1"/>
    <property type="molecule type" value="Genomic_DNA"/>
</dbReference>
<dbReference type="AlphaFoldDB" id="A0A5C6C3H1"/>
<feature type="compositionally biased region" description="Basic and acidic residues" evidence="1">
    <location>
        <begin position="1"/>
        <end position="11"/>
    </location>
</feature>
<accession>A0A5C6C3H1</accession>
<dbReference type="Proteomes" id="UP000319908">
    <property type="component" value="Unassembled WGS sequence"/>
</dbReference>
<protein>
    <submittedName>
        <fullName evidence="2">Uncharacterized protein</fullName>
    </submittedName>
</protein>
<evidence type="ECO:0000313" key="2">
    <source>
        <dbReference type="EMBL" id="TWU19053.1"/>
    </source>
</evidence>